<evidence type="ECO:0000256" key="3">
    <source>
        <dbReference type="ARBA" id="ARBA00023004"/>
    </source>
</evidence>
<dbReference type="InterPro" id="IPR007202">
    <property type="entry name" value="4Fe-4S_dom"/>
</dbReference>
<dbReference type="InterPro" id="IPR024264">
    <property type="entry name" value="DUF3786"/>
</dbReference>
<keyword evidence="7" id="KW-1185">Reference proteome</keyword>
<dbReference type="EMBL" id="ATHJ01000065">
    <property type="protein sequence ID" value="EPR42526.1"/>
    <property type="molecule type" value="Genomic_DNA"/>
</dbReference>
<evidence type="ECO:0000256" key="1">
    <source>
        <dbReference type="ARBA" id="ARBA00022485"/>
    </source>
</evidence>
<dbReference type="AlphaFoldDB" id="S7TZB7"/>
<comment type="caution">
    <text evidence="6">The sequence shown here is derived from an EMBL/GenBank/DDBJ whole genome shotgun (WGS) entry which is preliminary data.</text>
</comment>
<dbReference type="GO" id="GO:0051539">
    <property type="term" value="F:4 iron, 4 sulfur cluster binding"/>
    <property type="evidence" value="ECO:0007669"/>
    <property type="project" value="UniProtKB-KW"/>
</dbReference>
<accession>S7TZB7</accession>
<evidence type="ECO:0000256" key="2">
    <source>
        <dbReference type="ARBA" id="ARBA00022723"/>
    </source>
</evidence>
<proteinExistence type="predicted"/>
<gene>
    <name evidence="6" type="ORF">dsmv_1652</name>
</gene>
<organism evidence="6 7">
    <name type="scientific">Desulfococcus multivorans DSM 2059</name>
    <dbReference type="NCBI Taxonomy" id="1121405"/>
    <lineage>
        <taxon>Bacteria</taxon>
        <taxon>Pseudomonadati</taxon>
        <taxon>Thermodesulfobacteriota</taxon>
        <taxon>Desulfobacteria</taxon>
        <taxon>Desulfobacterales</taxon>
        <taxon>Desulfococcaceae</taxon>
        <taxon>Desulfococcus</taxon>
    </lineage>
</organism>
<dbReference type="RefSeq" id="WP_020876036.1">
    <property type="nucleotide sequence ID" value="NZ_ATHJ01000065.1"/>
</dbReference>
<evidence type="ECO:0000313" key="7">
    <source>
        <dbReference type="Proteomes" id="UP000014977"/>
    </source>
</evidence>
<evidence type="ECO:0000256" key="4">
    <source>
        <dbReference type="ARBA" id="ARBA00023014"/>
    </source>
</evidence>
<protein>
    <recommendedName>
        <fullName evidence="5">4Fe-4S domain-containing protein</fullName>
    </recommendedName>
</protein>
<keyword evidence="2" id="KW-0479">Metal-binding</keyword>
<evidence type="ECO:0000313" key="6">
    <source>
        <dbReference type="EMBL" id="EPR42526.1"/>
    </source>
</evidence>
<dbReference type="GO" id="GO:0046872">
    <property type="term" value="F:metal ion binding"/>
    <property type="evidence" value="ECO:0007669"/>
    <property type="project" value="UniProtKB-KW"/>
</dbReference>
<dbReference type="PROSITE" id="PS51656">
    <property type="entry name" value="4FE4S"/>
    <property type="match status" value="1"/>
</dbReference>
<dbReference type="eggNOG" id="COG1456">
    <property type="taxonomic scope" value="Bacteria"/>
</dbReference>
<keyword evidence="3" id="KW-0408">Iron</keyword>
<dbReference type="Pfam" id="PF04060">
    <property type="entry name" value="FeS"/>
    <property type="match status" value="1"/>
</dbReference>
<keyword evidence="1" id="KW-0004">4Fe-4S</keyword>
<sequence length="274" mass="30814">MPLSVVDLYRDVLPKTNCRDCGFATCLAFAGMVVSEKLPLDGCPHIDPETAARCQKILDAQHAAGKWTRRDMAEDALVWAREKAASMAIEDLPHRIGGRLVGKESNVELELPYFSGLIRIGRNGVRKADDEPLNRWEQVFIYNHMAQGGKVNPTGRWKAFQEIPNTVSKIKSMRAHVEIPLAERFSGKPEALAEAARRIGGLDKIREHPSADAAWRFTPLPKVPVMLLFWNQDDEFEAKIKLLFDETVCEHLDIESILFLSERLVQLLCDNQAG</sequence>
<dbReference type="Gene3D" id="1.10.15.40">
    <property type="entry name" value="Electron transport complex subunit B, putative Fe-S cluster"/>
    <property type="match status" value="1"/>
</dbReference>
<dbReference type="Pfam" id="PF12654">
    <property type="entry name" value="DUF3786"/>
    <property type="match status" value="1"/>
</dbReference>
<evidence type="ECO:0000259" key="5">
    <source>
        <dbReference type="PROSITE" id="PS51656"/>
    </source>
</evidence>
<dbReference type="OrthoDB" id="5414784at2"/>
<feature type="domain" description="4Fe-4S" evidence="5">
    <location>
        <begin position="1"/>
        <end position="60"/>
    </location>
</feature>
<dbReference type="STRING" id="897.B2D07_07155"/>
<keyword evidence="4" id="KW-0411">Iron-sulfur</keyword>
<dbReference type="Proteomes" id="UP000014977">
    <property type="component" value="Unassembled WGS sequence"/>
</dbReference>
<name>S7TZB7_DESML</name>
<reference evidence="6 7" key="1">
    <citation type="journal article" date="2013" name="Genome Announc.">
        <title>Draft genome sequences for three mercury-methylating, sulfate-reducing bacteria.</title>
        <authorList>
            <person name="Brown S.D."/>
            <person name="Hurt R.A.Jr."/>
            <person name="Gilmour C.C."/>
            <person name="Elias D.A."/>
        </authorList>
    </citation>
    <scope>NUCLEOTIDE SEQUENCE [LARGE SCALE GENOMIC DNA]</scope>
    <source>
        <strain evidence="6 7">DSM 2059</strain>
    </source>
</reference>